<keyword evidence="1" id="KW-0547">Nucleotide-binding</keyword>
<reference evidence="5" key="1">
    <citation type="journal article" date="2018" name="Nat. Microbiol.">
        <title>Leveraging single-cell genomics to expand the fungal tree of life.</title>
        <authorList>
            <person name="Ahrendt S.R."/>
            <person name="Quandt C.A."/>
            <person name="Ciobanu D."/>
            <person name="Clum A."/>
            <person name="Salamov A."/>
            <person name="Andreopoulos B."/>
            <person name="Cheng J.F."/>
            <person name="Woyke T."/>
            <person name="Pelin A."/>
            <person name="Henrissat B."/>
            <person name="Reynolds N.K."/>
            <person name="Benny G.L."/>
            <person name="Smith M.E."/>
            <person name="James T.Y."/>
            <person name="Grigoriev I.V."/>
        </authorList>
    </citation>
    <scope>NUCLEOTIDE SEQUENCE [LARGE SCALE GENOMIC DNA]</scope>
</reference>
<dbReference type="OrthoDB" id="434160at2759"/>
<feature type="compositionally biased region" description="Basic and acidic residues" evidence="3">
    <location>
        <begin position="234"/>
        <end position="248"/>
    </location>
</feature>
<dbReference type="GO" id="GO:0140662">
    <property type="term" value="F:ATP-dependent protein folding chaperone"/>
    <property type="evidence" value="ECO:0007669"/>
    <property type="project" value="InterPro"/>
</dbReference>
<dbReference type="FunFam" id="1.20.1270.10:FF:000002">
    <property type="entry name" value="Heat shock 70 kDa protein 4"/>
    <property type="match status" value="1"/>
</dbReference>
<dbReference type="Proteomes" id="UP000269721">
    <property type="component" value="Unassembled WGS sequence"/>
</dbReference>
<gene>
    <name evidence="4" type="ORF">BDK51DRAFT_36397</name>
</gene>
<dbReference type="GO" id="GO:0005829">
    <property type="term" value="C:cytosol"/>
    <property type="evidence" value="ECO:0007669"/>
    <property type="project" value="TreeGrafter"/>
</dbReference>
<dbReference type="GO" id="GO:0005524">
    <property type="term" value="F:ATP binding"/>
    <property type="evidence" value="ECO:0007669"/>
    <property type="project" value="UniProtKB-KW"/>
</dbReference>
<dbReference type="AlphaFoldDB" id="A0A4P9WKJ0"/>
<dbReference type="InterPro" id="IPR029048">
    <property type="entry name" value="HSP70_C_sf"/>
</dbReference>
<sequence length="267" mass="29673">MESEDPAPATPDDAAGKLKKVIRKHDLTIHAHTSAAPESLLSAWQTLEGQMAASDRLIIDTAERRNALEEYVYDTRSKLEMAWSDFIADADRSAFNEALNETESWLYGDGEDATKSVYVEKLGELKKTGDPIARRYIENDERPRAERLFREYVNGVFVAVNAGDDRYAHIAADELAKIKSDLQAKLDWLNEAIAKINSQPKHIDPAVTVEAITRAKELLSLQITPILNRPKPAPKKEEAPKPAAETKETPAPTPEAEKPEASNMDVD</sequence>
<evidence type="ECO:0000256" key="2">
    <source>
        <dbReference type="ARBA" id="ARBA00022840"/>
    </source>
</evidence>
<protein>
    <submittedName>
        <fullName evidence="4">Heat shock protein 70kD, C-terminal domain-containing protein</fullName>
    </submittedName>
</protein>
<dbReference type="Pfam" id="PF00012">
    <property type="entry name" value="HSP70"/>
    <property type="match status" value="1"/>
</dbReference>
<organism evidence="4 5">
    <name type="scientific">Blyttiomyces helicus</name>
    <dbReference type="NCBI Taxonomy" id="388810"/>
    <lineage>
        <taxon>Eukaryota</taxon>
        <taxon>Fungi</taxon>
        <taxon>Fungi incertae sedis</taxon>
        <taxon>Chytridiomycota</taxon>
        <taxon>Chytridiomycota incertae sedis</taxon>
        <taxon>Chytridiomycetes</taxon>
        <taxon>Chytridiomycetes incertae sedis</taxon>
        <taxon>Blyttiomyces</taxon>
    </lineage>
</organism>
<evidence type="ECO:0000313" key="5">
    <source>
        <dbReference type="Proteomes" id="UP000269721"/>
    </source>
</evidence>
<proteinExistence type="predicted"/>
<dbReference type="PANTHER" id="PTHR45639:SF4">
    <property type="entry name" value="HSC70CB, ISOFORM G"/>
    <property type="match status" value="1"/>
</dbReference>
<dbReference type="EMBL" id="KZ995219">
    <property type="protein sequence ID" value="RKO91126.1"/>
    <property type="molecule type" value="Genomic_DNA"/>
</dbReference>
<name>A0A4P9WKJ0_9FUNG</name>
<accession>A0A4P9WKJ0</accession>
<keyword evidence="4" id="KW-0346">Stress response</keyword>
<evidence type="ECO:0000256" key="1">
    <source>
        <dbReference type="ARBA" id="ARBA00022741"/>
    </source>
</evidence>
<keyword evidence="5" id="KW-1185">Reference proteome</keyword>
<dbReference type="SUPFAM" id="SSF100934">
    <property type="entry name" value="Heat shock protein 70kD (HSP70), C-terminal subdomain"/>
    <property type="match status" value="1"/>
</dbReference>
<evidence type="ECO:0000313" key="4">
    <source>
        <dbReference type="EMBL" id="RKO91126.1"/>
    </source>
</evidence>
<dbReference type="InterPro" id="IPR013126">
    <property type="entry name" value="Hsp_70_fam"/>
</dbReference>
<dbReference type="PANTHER" id="PTHR45639">
    <property type="entry name" value="HSC70CB, ISOFORM G-RELATED"/>
    <property type="match status" value="1"/>
</dbReference>
<keyword evidence="2" id="KW-0067">ATP-binding</keyword>
<dbReference type="Gene3D" id="1.20.1270.10">
    <property type="match status" value="1"/>
</dbReference>
<evidence type="ECO:0000256" key="3">
    <source>
        <dbReference type="SAM" id="MobiDB-lite"/>
    </source>
</evidence>
<dbReference type="GO" id="GO:0005634">
    <property type="term" value="C:nucleus"/>
    <property type="evidence" value="ECO:0007669"/>
    <property type="project" value="TreeGrafter"/>
</dbReference>
<feature type="region of interest" description="Disordered" evidence="3">
    <location>
        <begin position="226"/>
        <end position="267"/>
    </location>
</feature>